<keyword evidence="2" id="KW-1185">Reference proteome</keyword>
<proteinExistence type="predicted"/>
<dbReference type="AlphaFoldDB" id="A0A1I2IZT6"/>
<name>A0A1I2IZT6_9BACL</name>
<sequence length="172" mass="20505">MDFRLSIGSDMPREALKKLFYEMICDVLVLEINVYEAEIKDWSDTQHVGISCKYFSMSINLDDDDDYIEWFREMNLEDHGVDTNVLISIQFITRIFDIGYLKFLEIVGRLLRLNDLDMLVENHSSYPLMKRIKGCLLINAHSEEYRTSYLAKEELELLNYPYLEEDFFKDRE</sequence>
<evidence type="ECO:0000313" key="1">
    <source>
        <dbReference type="EMBL" id="SFF47709.1"/>
    </source>
</evidence>
<accession>A0A1I2IZT6</accession>
<organism evidence="1 2">
    <name type="scientific">Paenibacillus algorifonticola</name>
    <dbReference type="NCBI Taxonomy" id="684063"/>
    <lineage>
        <taxon>Bacteria</taxon>
        <taxon>Bacillati</taxon>
        <taxon>Bacillota</taxon>
        <taxon>Bacilli</taxon>
        <taxon>Bacillales</taxon>
        <taxon>Paenibacillaceae</taxon>
        <taxon>Paenibacillus</taxon>
    </lineage>
</organism>
<dbReference type="Proteomes" id="UP000183410">
    <property type="component" value="Unassembled WGS sequence"/>
</dbReference>
<dbReference type="EMBL" id="FONN01000048">
    <property type="protein sequence ID" value="SFF47709.1"/>
    <property type="molecule type" value="Genomic_DNA"/>
</dbReference>
<gene>
    <name evidence="1" type="ORF">SAMN04487969_1482</name>
</gene>
<evidence type="ECO:0000313" key="2">
    <source>
        <dbReference type="Proteomes" id="UP000183410"/>
    </source>
</evidence>
<dbReference type="RefSeq" id="WP_046234905.1">
    <property type="nucleotide sequence ID" value="NZ_FONN01000048.1"/>
</dbReference>
<reference evidence="2" key="1">
    <citation type="submission" date="2016-10" db="EMBL/GenBank/DDBJ databases">
        <authorList>
            <person name="Varghese N."/>
            <person name="Submissions S."/>
        </authorList>
    </citation>
    <scope>NUCLEOTIDE SEQUENCE [LARGE SCALE GENOMIC DNA]</scope>
    <source>
        <strain evidence="2">CGMCC 1.10223</strain>
    </source>
</reference>
<protein>
    <submittedName>
        <fullName evidence="1">Uncharacterized protein</fullName>
    </submittedName>
</protein>
<dbReference type="OrthoDB" id="2594111at2"/>